<dbReference type="KEGG" id="btab:109040818"/>
<reference evidence="1" key="1">
    <citation type="submission" date="2021-12" db="EMBL/GenBank/DDBJ databases">
        <authorList>
            <person name="King R."/>
        </authorList>
    </citation>
    <scope>NUCLEOTIDE SEQUENCE</scope>
</reference>
<organism evidence="1 2">
    <name type="scientific">Bemisia tabaci</name>
    <name type="common">Sweetpotato whitefly</name>
    <name type="synonym">Aleurodes tabaci</name>
    <dbReference type="NCBI Taxonomy" id="7038"/>
    <lineage>
        <taxon>Eukaryota</taxon>
        <taxon>Metazoa</taxon>
        <taxon>Ecdysozoa</taxon>
        <taxon>Arthropoda</taxon>
        <taxon>Hexapoda</taxon>
        <taxon>Insecta</taxon>
        <taxon>Pterygota</taxon>
        <taxon>Neoptera</taxon>
        <taxon>Paraneoptera</taxon>
        <taxon>Hemiptera</taxon>
        <taxon>Sternorrhyncha</taxon>
        <taxon>Aleyrodoidea</taxon>
        <taxon>Aleyrodidae</taxon>
        <taxon>Aleyrodinae</taxon>
        <taxon>Bemisia</taxon>
    </lineage>
</organism>
<keyword evidence="2" id="KW-1185">Reference proteome</keyword>
<protein>
    <submittedName>
        <fullName evidence="1">Uncharacterized protein</fullName>
    </submittedName>
</protein>
<dbReference type="AlphaFoldDB" id="A0A9P0AH71"/>
<dbReference type="EMBL" id="OU963867">
    <property type="protein sequence ID" value="CAH0391782.1"/>
    <property type="molecule type" value="Genomic_DNA"/>
</dbReference>
<sequence length="250" mass="28677">MKKQSGLLKRTIVSKEPILKNDGHSGNYLMKPKGVAGHGCESRYIKSKGDCSRFSCETRSHDSFGDHAKRSTQDRLKDIPNFLGDQRTQHPVAQDPLFHKSNFSPKPPCCFCQNLKSLQIKTANIPLISYQNFRSTHFIDSEMMPCNCHEQPMLWSSRHYRYRNSNTLTEDWFDNHSIPQYTQKASNLLSDKKYVSQPSENTRRVLNAACSCLYCNENCEKGLSTQMSNDDYKSKKKRCLRCGVCLKSDS</sequence>
<accession>A0A9P0AH71</accession>
<proteinExistence type="predicted"/>
<name>A0A9P0AH71_BEMTA</name>
<evidence type="ECO:0000313" key="1">
    <source>
        <dbReference type="EMBL" id="CAH0391782.1"/>
    </source>
</evidence>
<dbReference type="Proteomes" id="UP001152759">
    <property type="component" value="Chromosome 6"/>
</dbReference>
<gene>
    <name evidence="1" type="ORF">BEMITA_LOCUS10368</name>
</gene>
<evidence type="ECO:0000313" key="2">
    <source>
        <dbReference type="Proteomes" id="UP001152759"/>
    </source>
</evidence>